<dbReference type="GO" id="GO:0008017">
    <property type="term" value="F:microtubule binding"/>
    <property type="evidence" value="ECO:0007669"/>
    <property type="project" value="InterPro"/>
</dbReference>
<proteinExistence type="predicted"/>
<evidence type="ECO:0000313" key="2">
    <source>
        <dbReference type="EMBL" id="EHB15543.1"/>
    </source>
</evidence>
<dbReference type="InParanoid" id="G5C1Y2"/>
<gene>
    <name evidence="2" type="ORF">GW7_01320</name>
</gene>
<dbReference type="InterPro" id="IPR028750">
    <property type="entry name" value="CEP350/CC187"/>
</dbReference>
<accession>G5C1Y2</accession>
<evidence type="ECO:0000256" key="1">
    <source>
        <dbReference type="SAM" id="MobiDB-lite"/>
    </source>
</evidence>
<dbReference type="PANTHER" id="PTHR13958">
    <property type="entry name" value="CENTROSOME-ASSOCIATED PROTEIN 350"/>
    <property type="match status" value="1"/>
</dbReference>
<sequence length="177" mass="19768">MRSNKSKEVPLSHPRNSQSKDTVQDITTTWDELSQTKAALRHIENKLEVAPSSIAVFDSVMDVKKSFASGTRKISRKDGGYLDDSWVNASTFKSKSGKEKSHSPLRGTTLESNVKKNNIVGFHNPVVSYREIHGAPSDLSPSPLESKLLVWSKDEFLDKAAACIEKIQYCTFLNLER</sequence>
<feature type="compositionally biased region" description="Polar residues" evidence="1">
    <location>
        <begin position="14"/>
        <end position="25"/>
    </location>
</feature>
<feature type="region of interest" description="Disordered" evidence="1">
    <location>
        <begin position="1"/>
        <end position="25"/>
    </location>
</feature>
<feature type="compositionally biased region" description="Basic and acidic residues" evidence="1">
    <location>
        <begin position="1"/>
        <end position="10"/>
    </location>
</feature>
<name>G5C1Y2_HETGA</name>
<dbReference type="GO" id="GO:0005813">
    <property type="term" value="C:centrosome"/>
    <property type="evidence" value="ECO:0007669"/>
    <property type="project" value="InterPro"/>
</dbReference>
<dbReference type="STRING" id="10181.G5C1Y2"/>
<evidence type="ECO:0000313" key="3">
    <source>
        <dbReference type="Proteomes" id="UP000006813"/>
    </source>
</evidence>
<dbReference type="EMBL" id="JH172942">
    <property type="protein sequence ID" value="EHB15543.1"/>
    <property type="molecule type" value="Genomic_DNA"/>
</dbReference>
<dbReference type="GO" id="GO:0034453">
    <property type="term" value="P:microtubule anchoring"/>
    <property type="evidence" value="ECO:0007669"/>
    <property type="project" value="InterPro"/>
</dbReference>
<dbReference type="AlphaFoldDB" id="G5C1Y2"/>
<dbReference type="PANTHER" id="PTHR13958:SF4">
    <property type="entry name" value="CENTROSOME-ASSOCIATED PROTEIN 350"/>
    <property type="match status" value="1"/>
</dbReference>
<dbReference type="Proteomes" id="UP000006813">
    <property type="component" value="Unassembled WGS sequence"/>
</dbReference>
<reference evidence="2 3" key="1">
    <citation type="journal article" date="2011" name="Nature">
        <title>Genome sequencing reveals insights into physiology and longevity of the naked mole rat.</title>
        <authorList>
            <person name="Kim E.B."/>
            <person name="Fang X."/>
            <person name="Fushan A.A."/>
            <person name="Huang Z."/>
            <person name="Lobanov A.V."/>
            <person name="Han L."/>
            <person name="Marino S.M."/>
            <person name="Sun X."/>
            <person name="Turanov A.A."/>
            <person name="Yang P."/>
            <person name="Yim S.H."/>
            <person name="Zhao X."/>
            <person name="Kasaikina M.V."/>
            <person name="Stoletzki N."/>
            <person name="Peng C."/>
            <person name="Polak P."/>
            <person name="Xiong Z."/>
            <person name="Kiezun A."/>
            <person name="Zhu Y."/>
            <person name="Chen Y."/>
            <person name="Kryukov G.V."/>
            <person name="Zhang Q."/>
            <person name="Peshkin L."/>
            <person name="Yang L."/>
            <person name="Bronson R.T."/>
            <person name="Buffenstein R."/>
            <person name="Wang B."/>
            <person name="Han C."/>
            <person name="Li Q."/>
            <person name="Chen L."/>
            <person name="Zhao W."/>
            <person name="Sunyaev S.R."/>
            <person name="Park T.J."/>
            <person name="Zhang G."/>
            <person name="Wang J."/>
            <person name="Gladyshev V.N."/>
        </authorList>
    </citation>
    <scope>NUCLEOTIDE SEQUENCE [LARGE SCALE GENOMIC DNA]</scope>
</reference>
<protein>
    <submittedName>
        <fullName evidence="2">Centrosome-associated protein 350</fullName>
    </submittedName>
</protein>
<organism evidence="2 3">
    <name type="scientific">Heterocephalus glaber</name>
    <name type="common">Naked mole rat</name>
    <dbReference type="NCBI Taxonomy" id="10181"/>
    <lineage>
        <taxon>Eukaryota</taxon>
        <taxon>Metazoa</taxon>
        <taxon>Chordata</taxon>
        <taxon>Craniata</taxon>
        <taxon>Vertebrata</taxon>
        <taxon>Euteleostomi</taxon>
        <taxon>Mammalia</taxon>
        <taxon>Eutheria</taxon>
        <taxon>Euarchontoglires</taxon>
        <taxon>Glires</taxon>
        <taxon>Rodentia</taxon>
        <taxon>Hystricomorpha</taxon>
        <taxon>Bathyergidae</taxon>
        <taxon>Heterocephalus</taxon>
    </lineage>
</organism>